<evidence type="ECO:0000313" key="5">
    <source>
        <dbReference type="Proteomes" id="UP000675781"/>
    </source>
</evidence>
<dbReference type="EMBL" id="JAGSOG010000064">
    <property type="protein sequence ID" value="MBR7834614.1"/>
    <property type="molecule type" value="Genomic_DNA"/>
</dbReference>
<name>A0A941IP19_9ACTN</name>
<evidence type="ECO:0000259" key="3">
    <source>
        <dbReference type="PROSITE" id="PS50006"/>
    </source>
</evidence>
<protein>
    <submittedName>
        <fullName evidence="4">FHA domain-containing protein</fullName>
    </submittedName>
</protein>
<dbReference type="SUPFAM" id="SSF49879">
    <property type="entry name" value="SMAD/FHA domain"/>
    <property type="match status" value="1"/>
</dbReference>
<dbReference type="InterPro" id="IPR000253">
    <property type="entry name" value="FHA_dom"/>
</dbReference>
<dbReference type="Pfam" id="PF00498">
    <property type="entry name" value="FHA"/>
    <property type="match status" value="1"/>
</dbReference>
<dbReference type="Gene3D" id="2.60.200.20">
    <property type="match status" value="1"/>
</dbReference>
<evidence type="ECO:0000313" key="4">
    <source>
        <dbReference type="EMBL" id="MBR7834614.1"/>
    </source>
</evidence>
<dbReference type="AlphaFoldDB" id="A0A941IP19"/>
<feature type="region of interest" description="Disordered" evidence="2">
    <location>
        <begin position="85"/>
        <end position="117"/>
    </location>
</feature>
<feature type="region of interest" description="Disordered" evidence="2">
    <location>
        <begin position="129"/>
        <end position="173"/>
    </location>
</feature>
<dbReference type="InterPro" id="IPR008984">
    <property type="entry name" value="SMAD_FHA_dom_sf"/>
</dbReference>
<reference evidence="4" key="1">
    <citation type="submission" date="2021-04" db="EMBL/GenBank/DDBJ databases">
        <title>Genome based classification of Actinospica acidithermotolerans sp. nov., an actinobacterium isolated from an Indonesian hot spring.</title>
        <authorList>
            <person name="Kusuma A.B."/>
            <person name="Putra K.E."/>
            <person name="Nafisah S."/>
            <person name="Loh J."/>
            <person name="Nouioui I."/>
            <person name="Goodfellow M."/>
        </authorList>
    </citation>
    <scope>NUCLEOTIDE SEQUENCE</scope>
    <source>
        <strain evidence="4">CSCA 57</strain>
    </source>
</reference>
<accession>A0A941IP19</accession>
<dbReference type="SMART" id="SM00240">
    <property type="entry name" value="FHA"/>
    <property type="match status" value="1"/>
</dbReference>
<evidence type="ECO:0000256" key="1">
    <source>
        <dbReference type="ARBA" id="ARBA00022553"/>
    </source>
</evidence>
<proteinExistence type="predicted"/>
<dbReference type="PROSITE" id="PS50006">
    <property type="entry name" value="FHA_DOMAIN"/>
    <property type="match status" value="1"/>
</dbReference>
<feature type="compositionally biased region" description="Low complexity" evidence="2">
    <location>
        <begin position="132"/>
        <end position="143"/>
    </location>
</feature>
<keyword evidence="5" id="KW-1185">Reference proteome</keyword>
<comment type="caution">
    <text evidence="4">The sequence shown here is derived from an EMBL/GenBank/DDBJ whole genome shotgun (WGS) entry which is preliminary data.</text>
</comment>
<sequence>MPICPAGHESQASDYCDTCGRVIGGAAAPTVVVGVAAAATTVTATRAGGCPVCGAGRDGRFCEECGYDFELAEAMPETVLSPGIGPAETAVLPPQAPAPVSAPTPAEGESAGAGAGVGAEQGLDLEAELARAEAQSEAASAPEAPSPDPAPVSPPPATEAANETQTSNSTDPGLGLGFAAAVAGARVGEELNLLVNADREYYDAQLERGDIIESEFPFPKYPAERRFSFTAGPVRIGRASSSRGLSPEIDLTGPPLDPAVSHLHAQLLKHEEGWVVVDLGSANGTRLNDAAEPLEAETEIPVKPGDKIHLGVWTTIIVQ</sequence>
<dbReference type="CDD" id="cd00060">
    <property type="entry name" value="FHA"/>
    <property type="match status" value="1"/>
</dbReference>
<evidence type="ECO:0000256" key="2">
    <source>
        <dbReference type="SAM" id="MobiDB-lite"/>
    </source>
</evidence>
<gene>
    <name evidence="4" type="ORF">KDL01_15175</name>
</gene>
<feature type="domain" description="FHA" evidence="3">
    <location>
        <begin position="234"/>
        <end position="292"/>
    </location>
</feature>
<feature type="compositionally biased region" description="Pro residues" evidence="2">
    <location>
        <begin position="144"/>
        <end position="157"/>
    </location>
</feature>
<keyword evidence="1" id="KW-0597">Phosphoprotein</keyword>
<dbReference type="RefSeq" id="WP_212529133.1">
    <property type="nucleotide sequence ID" value="NZ_JAGSOG010000064.1"/>
</dbReference>
<feature type="compositionally biased region" description="Polar residues" evidence="2">
    <location>
        <begin position="162"/>
        <end position="171"/>
    </location>
</feature>
<organism evidence="4 5">
    <name type="scientific">Actinospica durhamensis</name>
    <dbReference type="NCBI Taxonomy" id="1508375"/>
    <lineage>
        <taxon>Bacteria</taxon>
        <taxon>Bacillati</taxon>
        <taxon>Actinomycetota</taxon>
        <taxon>Actinomycetes</taxon>
        <taxon>Catenulisporales</taxon>
        <taxon>Actinospicaceae</taxon>
        <taxon>Actinospica</taxon>
    </lineage>
</organism>
<dbReference type="Proteomes" id="UP000675781">
    <property type="component" value="Unassembled WGS sequence"/>
</dbReference>